<keyword evidence="1" id="KW-0732">Signal</keyword>
<name>A0AA36CXG4_9BILA</name>
<accession>A0AA36CXG4</accession>
<feature type="signal peptide" evidence="1">
    <location>
        <begin position="1"/>
        <end position="19"/>
    </location>
</feature>
<gene>
    <name evidence="2" type="ORF">MSPICULIGERA_LOCUS15429</name>
</gene>
<proteinExistence type="predicted"/>
<feature type="non-terminal residue" evidence="2">
    <location>
        <position position="68"/>
    </location>
</feature>
<dbReference type="EMBL" id="CATQJA010002648">
    <property type="protein sequence ID" value="CAJ0577151.1"/>
    <property type="molecule type" value="Genomic_DNA"/>
</dbReference>
<dbReference type="Proteomes" id="UP001177023">
    <property type="component" value="Unassembled WGS sequence"/>
</dbReference>
<comment type="caution">
    <text evidence="2">The sequence shown here is derived from an EMBL/GenBank/DDBJ whole genome shotgun (WGS) entry which is preliminary data.</text>
</comment>
<evidence type="ECO:0000256" key="1">
    <source>
        <dbReference type="SAM" id="SignalP"/>
    </source>
</evidence>
<dbReference type="AlphaFoldDB" id="A0AA36CXG4"/>
<protein>
    <submittedName>
        <fullName evidence="2">Uncharacterized protein</fullName>
    </submittedName>
</protein>
<keyword evidence="3" id="KW-1185">Reference proteome</keyword>
<reference evidence="2" key="1">
    <citation type="submission" date="2023-06" db="EMBL/GenBank/DDBJ databases">
        <authorList>
            <person name="Delattre M."/>
        </authorList>
    </citation>
    <scope>NUCLEOTIDE SEQUENCE</scope>
    <source>
        <strain evidence="2">AF72</strain>
    </source>
</reference>
<feature type="chain" id="PRO_5041375545" evidence="1">
    <location>
        <begin position="20"/>
        <end position="68"/>
    </location>
</feature>
<evidence type="ECO:0000313" key="2">
    <source>
        <dbReference type="EMBL" id="CAJ0577151.1"/>
    </source>
</evidence>
<evidence type="ECO:0000313" key="3">
    <source>
        <dbReference type="Proteomes" id="UP001177023"/>
    </source>
</evidence>
<organism evidence="2 3">
    <name type="scientific">Mesorhabditis spiculigera</name>
    <dbReference type="NCBI Taxonomy" id="96644"/>
    <lineage>
        <taxon>Eukaryota</taxon>
        <taxon>Metazoa</taxon>
        <taxon>Ecdysozoa</taxon>
        <taxon>Nematoda</taxon>
        <taxon>Chromadorea</taxon>
        <taxon>Rhabditida</taxon>
        <taxon>Rhabditina</taxon>
        <taxon>Rhabditomorpha</taxon>
        <taxon>Rhabditoidea</taxon>
        <taxon>Rhabditidae</taxon>
        <taxon>Mesorhabditinae</taxon>
        <taxon>Mesorhabditis</taxon>
    </lineage>
</organism>
<sequence>MNAATIAIIFISALVLAQSAPTTTVNDSRHNDAPRGRLCQQLLDECREFCQISSKNKMIGVRNRTSAL</sequence>